<dbReference type="Pfam" id="PF18735">
    <property type="entry name" value="HEPN_RiboL-PSP"/>
    <property type="match status" value="1"/>
</dbReference>
<name>A0AAW7Y106_9RHOB</name>
<dbReference type="InterPro" id="IPR041519">
    <property type="entry name" value="HEPN_RiboL-PSP"/>
</dbReference>
<dbReference type="EMBL" id="JAUOPJ010000020">
    <property type="protein sequence ID" value="MDO6458813.1"/>
    <property type="molecule type" value="Genomic_DNA"/>
</dbReference>
<dbReference type="RefSeq" id="WP_303495105.1">
    <property type="nucleotide sequence ID" value="NZ_JAUOPJ010000020.1"/>
</dbReference>
<proteinExistence type="predicted"/>
<feature type="domain" description="RiboL-PSP-HEPN" evidence="1">
    <location>
        <begin position="28"/>
        <end position="153"/>
    </location>
</feature>
<organism evidence="2 3">
    <name type="scientific">Celeribacter halophilus</name>
    <dbReference type="NCBI Taxonomy" id="576117"/>
    <lineage>
        <taxon>Bacteria</taxon>
        <taxon>Pseudomonadati</taxon>
        <taxon>Pseudomonadota</taxon>
        <taxon>Alphaproteobacteria</taxon>
        <taxon>Rhodobacterales</taxon>
        <taxon>Roseobacteraceae</taxon>
        <taxon>Celeribacter</taxon>
    </lineage>
</organism>
<evidence type="ECO:0000313" key="2">
    <source>
        <dbReference type="EMBL" id="MDO6458813.1"/>
    </source>
</evidence>
<sequence>MVPLRVTQRSGQIDALLTTMDQTVGEVDLRIQNVFANHIALAGAGYIEEAVLATLSEYGRTHGNPRISRFIEKSVSRHNSLNCEKIEKILHQFDRDWWPKIKAQTSPENIAAVDSLKTLRDQIAHGKPNGTGYTTVKTYYTNSKRFISDFANVVIPSTEQHPLG</sequence>
<evidence type="ECO:0000313" key="3">
    <source>
        <dbReference type="Proteomes" id="UP001169823"/>
    </source>
</evidence>
<comment type="caution">
    <text evidence="2">The sequence shown here is derived from an EMBL/GenBank/DDBJ whole genome shotgun (WGS) entry which is preliminary data.</text>
</comment>
<reference evidence="2" key="1">
    <citation type="submission" date="2023-07" db="EMBL/GenBank/DDBJ databases">
        <title>Genome content predicts the carbon catabolic preferences of heterotrophic bacteria.</title>
        <authorList>
            <person name="Gralka M."/>
        </authorList>
    </citation>
    <scope>NUCLEOTIDE SEQUENCE</scope>
    <source>
        <strain evidence="2">I2M02</strain>
    </source>
</reference>
<accession>A0AAW7Y106</accession>
<evidence type="ECO:0000259" key="1">
    <source>
        <dbReference type="Pfam" id="PF18735"/>
    </source>
</evidence>
<dbReference type="AlphaFoldDB" id="A0AAW7Y106"/>
<protein>
    <recommendedName>
        <fullName evidence="1">RiboL-PSP-HEPN domain-containing protein</fullName>
    </recommendedName>
</protein>
<dbReference type="Proteomes" id="UP001169823">
    <property type="component" value="Unassembled WGS sequence"/>
</dbReference>
<gene>
    <name evidence="2" type="ORF">Q4494_17155</name>
</gene>